<dbReference type="STRING" id="1305737.GCA_000526355_01461"/>
<organism evidence="1 2">
    <name type="scientific">Algoriphagus marincola HL-49</name>
    <dbReference type="NCBI Taxonomy" id="1305737"/>
    <lineage>
        <taxon>Bacteria</taxon>
        <taxon>Pseudomonadati</taxon>
        <taxon>Bacteroidota</taxon>
        <taxon>Cytophagia</taxon>
        <taxon>Cytophagales</taxon>
        <taxon>Cyclobacteriaceae</taxon>
        <taxon>Algoriphagus</taxon>
    </lineage>
</organism>
<dbReference type="PATRIC" id="fig|1305737.6.peg.3519"/>
<comment type="caution">
    <text evidence="1">The sequence shown here is derived from an EMBL/GenBank/DDBJ whole genome shotgun (WGS) entry which is preliminary data.</text>
</comment>
<dbReference type="EMBL" id="LJXT01000104">
    <property type="protein sequence ID" value="KPQ13090.1"/>
    <property type="molecule type" value="Genomic_DNA"/>
</dbReference>
<gene>
    <name evidence="1" type="ORF">HLUCCX10_14035</name>
</gene>
<feature type="non-terminal residue" evidence="1">
    <location>
        <position position="1"/>
    </location>
</feature>
<protein>
    <submittedName>
        <fullName evidence="1">RecG-like ATP-dependent DNA helicase</fullName>
    </submittedName>
</protein>
<dbReference type="AlphaFoldDB" id="A0A0N8KF42"/>
<sequence length="194" mass="22890">FNLKMVDTAGGGIKKIFYFQRERFFPMPDYDLSDGKVKVTISGKILDMEYARMLARNKDLTLDEIIMLDKVQKKKILTDFEEKHLRSRKLIEGRKPNFYIGIKVAQKMGQKASYSKNKAFDKSYYLDLIVKAIVEHGSLNRKDVDELLWKKLPDWMTDKQRKIKINHLLSELRRKEKIRNEGSFSKPNWVLINS</sequence>
<keyword evidence="1" id="KW-0547">Nucleotide-binding</keyword>
<proteinExistence type="predicted"/>
<dbReference type="eggNOG" id="COG2865">
    <property type="taxonomic scope" value="Bacteria"/>
</dbReference>
<dbReference type="GO" id="GO:0004386">
    <property type="term" value="F:helicase activity"/>
    <property type="evidence" value="ECO:0007669"/>
    <property type="project" value="UniProtKB-KW"/>
</dbReference>
<evidence type="ECO:0000313" key="2">
    <source>
        <dbReference type="Proteomes" id="UP000050421"/>
    </source>
</evidence>
<name>A0A0N8KF42_9BACT</name>
<keyword evidence="1" id="KW-0067">ATP-binding</keyword>
<evidence type="ECO:0000313" key="1">
    <source>
        <dbReference type="EMBL" id="KPQ13090.1"/>
    </source>
</evidence>
<keyword evidence="1" id="KW-0347">Helicase</keyword>
<reference evidence="1 2" key="1">
    <citation type="submission" date="2015-09" db="EMBL/GenBank/DDBJ databases">
        <title>Identification and resolution of microdiversity through metagenomic sequencing of parallel consortia.</title>
        <authorList>
            <person name="Nelson W.C."/>
            <person name="Romine M.F."/>
            <person name="Lindemann S.R."/>
        </authorList>
    </citation>
    <scope>NUCLEOTIDE SEQUENCE [LARGE SCALE GENOMIC DNA]</scope>
    <source>
        <strain evidence="1">HL-49</strain>
    </source>
</reference>
<keyword evidence="1" id="KW-0378">Hydrolase</keyword>
<accession>A0A0N8KF42</accession>
<dbReference type="Proteomes" id="UP000050421">
    <property type="component" value="Unassembled WGS sequence"/>
</dbReference>